<keyword evidence="1" id="KW-1133">Transmembrane helix</keyword>
<keyword evidence="1" id="KW-0812">Transmembrane</keyword>
<sequence length="77" mass="8640">MMIIVPTVYILCLGVYTIIQCRRLWIGHDKREALICVLSMTLSAIVGMLLIAEVELPTLVLPYKIVFEPIGKLILSP</sequence>
<evidence type="ECO:0000256" key="1">
    <source>
        <dbReference type="SAM" id="Phobius"/>
    </source>
</evidence>
<keyword evidence="1" id="KW-0472">Membrane</keyword>
<feature type="transmembrane region" description="Helical" evidence="1">
    <location>
        <begin position="6"/>
        <end position="26"/>
    </location>
</feature>
<gene>
    <name evidence="2" type="ORF">J2T15_003348</name>
</gene>
<evidence type="ECO:0000313" key="2">
    <source>
        <dbReference type="EMBL" id="MDQ0113905.1"/>
    </source>
</evidence>
<dbReference type="Proteomes" id="UP001229346">
    <property type="component" value="Unassembled WGS sequence"/>
</dbReference>
<comment type="caution">
    <text evidence="2">The sequence shown here is derived from an EMBL/GenBank/DDBJ whole genome shotgun (WGS) entry which is preliminary data.</text>
</comment>
<evidence type="ECO:0000313" key="3">
    <source>
        <dbReference type="Proteomes" id="UP001229346"/>
    </source>
</evidence>
<reference evidence="2 3" key="1">
    <citation type="submission" date="2023-07" db="EMBL/GenBank/DDBJ databases">
        <title>Sorghum-associated microbial communities from plants grown in Nebraska, USA.</title>
        <authorList>
            <person name="Schachtman D."/>
        </authorList>
    </citation>
    <scope>NUCLEOTIDE SEQUENCE [LARGE SCALE GENOMIC DNA]</scope>
    <source>
        <strain evidence="2 3">CC482</strain>
    </source>
</reference>
<name>A0ABT9U5E8_PAEHA</name>
<keyword evidence="3" id="KW-1185">Reference proteome</keyword>
<dbReference type="RefSeq" id="WP_307205165.1">
    <property type="nucleotide sequence ID" value="NZ_JAUSSU010000006.1"/>
</dbReference>
<accession>A0ABT9U5E8</accession>
<dbReference type="EMBL" id="JAUSSU010000006">
    <property type="protein sequence ID" value="MDQ0113905.1"/>
    <property type="molecule type" value="Genomic_DNA"/>
</dbReference>
<protein>
    <submittedName>
        <fullName evidence="2">Uncharacterized protein</fullName>
    </submittedName>
</protein>
<feature type="transmembrane region" description="Helical" evidence="1">
    <location>
        <begin position="33"/>
        <end position="52"/>
    </location>
</feature>
<proteinExistence type="predicted"/>
<organism evidence="2 3">
    <name type="scientific">Paenibacillus harenae</name>
    <dbReference type="NCBI Taxonomy" id="306543"/>
    <lineage>
        <taxon>Bacteria</taxon>
        <taxon>Bacillati</taxon>
        <taxon>Bacillota</taxon>
        <taxon>Bacilli</taxon>
        <taxon>Bacillales</taxon>
        <taxon>Paenibacillaceae</taxon>
        <taxon>Paenibacillus</taxon>
    </lineage>
</organism>